<dbReference type="EMBL" id="JABBMI010000069">
    <property type="protein sequence ID" value="NMK54996.1"/>
    <property type="molecule type" value="Genomic_DNA"/>
</dbReference>
<evidence type="ECO:0000313" key="10">
    <source>
        <dbReference type="Proteomes" id="UP000538955"/>
    </source>
</evidence>
<organism evidence="8 9">
    <name type="scientific">Staphylococcus capitis</name>
    <dbReference type="NCBI Taxonomy" id="29388"/>
    <lineage>
        <taxon>Bacteria</taxon>
        <taxon>Bacillati</taxon>
        <taxon>Bacillota</taxon>
        <taxon>Bacilli</taxon>
        <taxon>Bacillales</taxon>
        <taxon>Staphylococcaceae</taxon>
        <taxon>Staphylococcus</taxon>
    </lineage>
</organism>
<evidence type="ECO:0000256" key="4">
    <source>
        <dbReference type="HAMAP-Rule" id="MF_01401"/>
    </source>
</evidence>
<dbReference type="PANTHER" id="PTHR42799">
    <property type="entry name" value="MITOCHONDRIAL PEPTIDE METHIONINE SULFOXIDE REDUCTASE"/>
    <property type="match status" value="1"/>
</dbReference>
<gene>
    <name evidence="4" type="primary">msrA</name>
    <name evidence="8" type="ORF">EQ811_08710</name>
    <name evidence="7" type="ORF">HHM13_08455</name>
    <name evidence="6" type="ORF">HHM24_09705</name>
</gene>
<evidence type="ECO:0000259" key="5">
    <source>
        <dbReference type="Pfam" id="PF01625"/>
    </source>
</evidence>
<dbReference type="EMBL" id="JABBLX010000023">
    <property type="protein sequence ID" value="NMK98121.1"/>
    <property type="molecule type" value="Genomic_DNA"/>
</dbReference>
<dbReference type="Gene3D" id="3.30.1060.10">
    <property type="entry name" value="Peptide methionine sulphoxide reductase MsrA"/>
    <property type="match status" value="1"/>
</dbReference>
<comment type="catalytic activity">
    <reaction evidence="2 4">
        <text>L-methionyl-[protein] + [thioredoxin]-disulfide + H2O = L-methionyl-(S)-S-oxide-[protein] + [thioredoxin]-dithiol</text>
        <dbReference type="Rhea" id="RHEA:14217"/>
        <dbReference type="Rhea" id="RHEA-COMP:10698"/>
        <dbReference type="Rhea" id="RHEA-COMP:10700"/>
        <dbReference type="Rhea" id="RHEA-COMP:12313"/>
        <dbReference type="Rhea" id="RHEA-COMP:12315"/>
        <dbReference type="ChEBI" id="CHEBI:15377"/>
        <dbReference type="ChEBI" id="CHEBI:16044"/>
        <dbReference type="ChEBI" id="CHEBI:29950"/>
        <dbReference type="ChEBI" id="CHEBI:44120"/>
        <dbReference type="ChEBI" id="CHEBI:50058"/>
        <dbReference type="EC" id="1.8.4.11"/>
    </reaction>
</comment>
<dbReference type="SUPFAM" id="SSF55068">
    <property type="entry name" value="Peptide methionine sulfoxide reductase"/>
    <property type="match status" value="1"/>
</dbReference>
<dbReference type="InterPro" id="IPR036509">
    <property type="entry name" value="Met_Sox_Rdtase_MsrA_sf"/>
</dbReference>
<comment type="function">
    <text evidence="4">Has an important function as a repair enzyme for proteins that have been inactivated by oxidation. Catalyzes the reversible oxidation-reduction of methionine sulfoxide in proteins to methionine.</text>
</comment>
<keyword evidence="1 4" id="KW-0560">Oxidoreductase</keyword>
<dbReference type="Pfam" id="PF01625">
    <property type="entry name" value="PMSR"/>
    <property type="match status" value="1"/>
</dbReference>
<dbReference type="HAMAP" id="MF_01401">
    <property type="entry name" value="MsrA"/>
    <property type="match status" value="1"/>
</dbReference>
<dbReference type="Proteomes" id="UP000550736">
    <property type="component" value="Unassembled WGS sequence"/>
</dbReference>
<dbReference type="GO" id="GO:0034599">
    <property type="term" value="P:cellular response to oxidative stress"/>
    <property type="evidence" value="ECO:0007669"/>
    <property type="project" value="TreeGrafter"/>
</dbReference>
<evidence type="ECO:0000313" key="6">
    <source>
        <dbReference type="EMBL" id="NMK54996.1"/>
    </source>
</evidence>
<dbReference type="GO" id="GO:0008113">
    <property type="term" value="F:peptide-methionine (S)-S-oxide reductase activity"/>
    <property type="evidence" value="ECO:0007669"/>
    <property type="project" value="UniProtKB-UniRule"/>
</dbReference>
<dbReference type="RefSeq" id="WP_023350966.1">
    <property type="nucleotide sequence ID" value="NZ_AP014956.1"/>
</dbReference>
<evidence type="ECO:0000313" key="11">
    <source>
        <dbReference type="Proteomes" id="UP000550736"/>
    </source>
</evidence>
<dbReference type="NCBIfam" id="NF004038">
    <property type="entry name" value="PRK05528.1"/>
    <property type="match status" value="1"/>
</dbReference>
<protein>
    <recommendedName>
        <fullName evidence="4">Peptide methionine sulfoxide reductase MsrA</fullName>
        <shortName evidence="4">Protein-methionine-S-oxide reductase</shortName>
        <ecNumber evidence="4">1.8.4.11</ecNumber>
    </recommendedName>
    <alternativeName>
        <fullName evidence="4">Peptide-methionine (S)-S-oxide reductase</fullName>
        <shortName evidence="4">Peptide Met(O) reductase</shortName>
    </alternativeName>
</protein>
<comment type="similarity">
    <text evidence="4">Belongs to the MsrA Met sulfoxide reductase family.</text>
</comment>
<dbReference type="EMBL" id="SCHC01000002">
    <property type="protein sequence ID" value="TBW76930.1"/>
    <property type="molecule type" value="Genomic_DNA"/>
</dbReference>
<evidence type="ECO:0000313" key="7">
    <source>
        <dbReference type="EMBL" id="NMK98121.1"/>
    </source>
</evidence>
<dbReference type="PANTHER" id="PTHR42799:SF2">
    <property type="entry name" value="MITOCHONDRIAL PEPTIDE METHIONINE SULFOXIDE REDUCTASE"/>
    <property type="match status" value="1"/>
</dbReference>
<comment type="catalytic activity">
    <reaction evidence="3 4">
        <text>[thioredoxin]-disulfide + L-methionine + H2O = L-methionine (S)-S-oxide + [thioredoxin]-dithiol</text>
        <dbReference type="Rhea" id="RHEA:19993"/>
        <dbReference type="Rhea" id="RHEA-COMP:10698"/>
        <dbReference type="Rhea" id="RHEA-COMP:10700"/>
        <dbReference type="ChEBI" id="CHEBI:15377"/>
        <dbReference type="ChEBI" id="CHEBI:29950"/>
        <dbReference type="ChEBI" id="CHEBI:50058"/>
        <dbReference type="ChEBI" id="CHEBI:57844"/>
        <dbReference type="ChEBI" id="CHEBI:58772"/>
        <dbReference type="EC" id="1.8.4.11"/>
    </reaction>
</comment>
<reference evidence="10 11" key="2">
    <citation type="submission" date="2020-04" db="EMBL/GenBank/DDBJ databases">
        <title>The Epidemiology and Molecular Characteristics of Linezolid-Resistant Staphylococcus capitis in Huashan Hospital, Shanghai.</title>
        <authorList>
            <person name="Ding L."/>
            <person name="Li P."/>
            <person name="Yang Y."/>
            <person name="Lin D."/>
            <person name="Xu X."/>
        </authorList>
    </citation>
    <scope>NUCLEOTIDE SEQUENCE [LARGE SCALE GENOMIC DNA]</scope>
    <source>
        <strain evidence="7 11">12-86</strain>
        <strain evidence="6 10">17-84</strain>
    </source>
</reference>
<dbReference type="InterPro" id="IPR050162">
    <property type="entry name" value="MsrA_MetSO_reductase"/>
</dbReference>
<reference evidence="8 9" key="1">
    <citation type="journal article" date="2019" name="Sci. Transl. Med.">
        <title>Quorum sensing between bacterial species on the skin protects against epidermal injury in atopic dermatitis.</title>
        <authorList>
            <person name="Williams M.R."/>
        </authorList>
    </citation>
    <scope>NUCLEOTIDE SEQUENCE [LARGE SCALE GENOMIC DNA]</scope>
    <source>
        <strain evidence="8 9">H8</strain>
    </source>
</reference>
<dbReference type="GO" id="GO:0005737">
    <property type="term" value="C:cytoplasm"/>
    <property type="evidence" value="ECO:0007669"/>
    <property type="project" value="TreeGrafter"/>
</dbReference>
<dbReference type="Proteomes" id="UP000291949">
    <property type="component" value="Unassembled WGS sequence"/>
</dbReference>
<accession>A0A7Z7YVR4</accession>
<keyword evidence="10" id="KW-1185">Reference proteome</keyword>
<comment type="caution">
    <text evidence="8">The sequence shown here is derived from an EMBL/GenBank/DDBJ whole genome shotgun (WGS) entry which is preliminary data.</text>
</comment>
<evidence type="ECO:0000313" key="8">
    <source>
        <dbReference type="EMBL" id="TBW76930.1"/>
    </source>
</evidence>
<evidence type="ECO:0000313" key="9">
    <source>
        <dbReference type="Proteomes" id="UP000291949"/>
    </source>
</evidence>
<dbReference type="EC" id="1.8.4.11" evidence="4"/>
<feature type="active site" evidence="4">
    <location>
        <position position="10"/>
    </location>
</feature>
<name>A0A7Z7YVR4_STACP</name>
<dbReference type="AlphaFoldDB" id="A0A7Z7YVR4"/>
<evidence type="ECO:0000256" key="2">
    <source>
        <dbReference type="ARBA" id="ARBA00047806"/>
    </source>
</evidence>
<dbReference type="InterPro" id="IPR002569">
    <property type="entry name" value="Met_Sox_Rdtase_MsrA_dom"/>
</dbReference>
<proteinExistence type="inferred from homology"/>
<evidence type="ECO:0000256" key="1">
    <source>
        <dbReference type="ARBA" id="ARBA00023002"/>
    </source>
</evidence>
<sequence>MDIVYLAGGCLWGTEAFFKTIPGVINTEAGRVNGTTNNLDGPYDGYAECVKVEFNSNQVTIKELMSYLFEMIDPYSLNKQGQDVGEKYRTGIYSDDSNHLNEARDFIDSRSDAQRIMVEVKPLLNYVKSAEEHQDHLDRHPEDQYLCHVPESLLNKYKK</sequence>
<evidence type="ECO:0000256" key="3">
    <source>
        <dbReference type="ARBA" id="ARBA00048782"/>
    </source>
</evidence>
<dbReference type="Proteomes" id="UP000538955">
    <property type="component" value="Unassembled WGS sequence"/>
</dbReference>
<feature type="domain" description="Peptide methionine sulphoxide reductase MsrA" evidence="5">
    <location>
        <begin position="4"/>
        <end position="145"/>
    </location>
</feature>